<feature type="compositionally biased region" description="Basic and acidic residues" evidence="1">
    <location>
        <begin position="1"/>
        <end position="10"/>
    </location>
</feature>
<keyword evidence="3" id="KW-1185">Reference proteome</keyword>
<reference evidence="3" key="1">
    <citation type="journal article" date="2019" name="Int. J. Syst. Evol. Microbiol.">
        <title>The Global Catalogue of Microorganisms (GCM) 10K type strain sequencing project: providing services to taxonomists for standard genome sequencing and annotation.</title>
        <authorList>
            <consortium name="The Broad Institute Genomics Platform"/>
            <consortium name="The Broad Institute Genome Sequencing Center for Infectious Disease"/>
            <person name="Wu L."/>
            <person name="Ma J."/>
        </authorList>
    </citation>
    <scope>NUCLEOTIDE SEQUENCE [LARGE SCALE GENOMIC DNA]</scope>
    <source>
        <strain evidence="3">CGMCC 4.1437</strain>
    </source>
</reference>
<dbReference type="EMBL" id="JBHSOF010000018">
    <property type="protein sequence ID" value="MFC5664468.1"/>
    <property type="molecule type" value="Genomic_DNA"/>
</dbReference>
<protein>
    <submittedName>
        <fullName evidence="2">Uncharacterized protein</fullName>
    </submittedName>
</protein>
<gene>
    <name evidence="2" type="ORF">ACFP3U_15925</name>
</gene>
<organism evidence="2 3">
    <name type="scientific">Kitasatospora misakiensis</name>
    <dbReference type="NCBI Taxonomy" id="67330"/>
    <lineage>
        <taxon>Bacteria</taxon>
        <taxon>Bacillati</taxon>
        <taxon>Actinomycetota</taxon>
        <taxon>Actinomycetes</taxon>
        <taxon>Kitasatosporales</taxon>
        <taxon>Streptomycetaceae</taxon>
        <taxon>Kitasatospora</taxon>
    </lineage>
</organism>
<accession>A0ABW0X1R6</accession>
<name>A0ABW0X1R6_9ACTN</name>
<evidence type="ECO:0000313" key="3">
    <source>
        <dbReference type="Proteomes" id="UP001595975"/>
    </source>
</evidence>
<evidence type="ECO:0000313" key="2">
    <source>
        <dbReference type="EMBL" id="MFC5664468.1"/>
    </source>
</evidence>
<comment type="caution">
    <text evidence="2">The sequence shown here is derived from an EMBL/GenBank/DDBJ whole genome shotgun (WGS) entry which is preliminary data.</text>
</comment>
<dbReference type="Proteomes" id="UP001595975">
    <property type="component" value="Unassembled WGS sequence"/>
</dbReference>
<sequence>MPIEPHKENTPTDEPNSAGQGGEQADDAAAPDRAAGRLESY</sequence>
<evidence type="ECO:0000256" key="1">
    <source>
        <dbReference type="SAM" id="MobiDB-lite"/>
    </source>
</evidence>
<proteinExistence type="predicted"/>
<dbReference type="RefSeq" id="WP_380226167.1">
    <property type="nucleotide sequence ID" value="NZ_JBHSOF010000018.1"/>
</dbReference>
<feature type="region of interest" description="Disordered" evidence="1">
    <location>
        <begin position="1"/>
        <end position="41"/>
    </location>
</feature>